<protein>
    <submittedName>
        <fullName evidence="3">ZN397 protein</fullName>
    </submittedName>
</protein>
<sequence>PSPGRGGGGSWELGLREQLYHGEKPHRCSECEKSFSLRYNLIRYQRIHTGKQP</sequence>
<keyword evidence="1" id="KW-0862">Zinc</keyword>
<keyword evidence="1" id="KW-0863">Zinc-finger</keyword>
<dbReference type="SUPFAM" id="SSF57667">
    <property type="entry name" value="beta-beta-alpha zinc fingers"/>
    <property type="match status" value="1"/>
</dbReference>
<proteinExistence type="predicted"/>
<dbReference type="GO" id="GO:0008270">
    <property type="term" value="F:zinc ion binding"/>
    <property type="evidence" value="ECO:0007669"/>
    <property type="project" value="UniProtKB-KW"/>
</dbReference>
<evidence type="ECO:0000313" key="3">
    <source>
        <dbReference type="EMBL" id="NXC92279.1"/>
    </source>
</evidence>
<evidence type="ECO:0000313" key="4">
    <source>
        <dbReference type="Proteomes" id="UP000631545"/>
    </source>
</evidence>
<dbReference type="FunFam" id="3.30.160.60:FF:002061">
    <property type="entry name" value="Uncharacterized protein"/>
    <property type="match status" value="1"/>
</dbReference>
<name>A0A851RNT3_TYCCO</name>
<accession>A0A851RNT3</accession>
<feature type="non-terminal residue" evidence="3">
    <location>
        <position position="53"/>
    </location>
</feature>
<reference evidence="3" key="1">
    <citation type="submission" date="2019-09" db="EMBL/GenBank/DDBJ databases">
        <title>Bird 10,000 Genomes (B10K) Project - Family phase.</title>
        <authorList>
            <person name="Zhang G."/>
        </authorList>
    </citation>
    <scope>NUCLEOTIDE SEQUENCE</scope>
    <source>
        <strain evidence="3">OUT-0024</strain>
        <tissue evidence="3">Muscle</tissue>
    </source>
</reference>
<gene>
    <name evidence="3" type="primary">Znf397_2</name>
    <name evidence="3" type="ORF">CERCOR_R02887</name>
</gene>
<evidence type="ECO:0000259" key="2">
    <source>
        <dbReference type="PROSITE" id="PS50157"/>
    </source>
</evidence>
<dbReference type="InterPro" id="IPR013087">
    <property type="entry name" value="Znf_C2H2_type"/>
</dbReference>
<keyword evidence="1" id="KW-0479">Metal-binding</keyword>
<feature type="domain" description="C2H2-type" evidence="2">
    <location>
        <begin position="26"/>
        <end position="53"/>
    </location>
</feature>
<dbReference type="EMBL" id="WBND01002527">
    <property type="protein sequence ID" value="NXC92279.1"/>
    <property type="molecule type" value="Genomic_DNA"/>
</dbReference>
<feature type="non-terminal residue" evidence="3">
    <location>
        <position position="1"/>
    </location>
</feature>
<dbReference type="Proteomes" id="UP000631545">
    <property type="component" value="Unassembled WGS sequence"/>
</dbReference>
<dbReference type="Gene3D" id="3.30.160.60">
    <property type="entry name" value="Classic Zinc Finger"/>
    <property type="match status" value="1"/>
</dbReference>
<dbReference type="PROSITE" id="PS50157">
    <property type="entry name" value="ZINC_FINGER_C2H2_2"/>
    <property type="match status" value="1"/>
</dbReference>
<comment type="caution">
    <text evidence="3">The sequence shown here is derived from an EMBL/GenBank/DDBJ whole genome shotgun (WGS) entry which is preliminary data.</text>
</comment>
<organism evidence="3 4">
    <name type="scientific">Tychaedon coryphoeus</name>
    <name type="common">Karoo scrub-robin</name>
    <name type="synonym">Erythropygia coryphaeus</name>
    <dbReference type="NCBI Taxonomy" id="614051"/>
    <lineage>
        <taxon>Eukaryota</taxon>
        <taxon>Metazoa</taxon>
        <taxon>Chordata</taxon>
        <taxon>Craniata</taxon>
        <taxon>Vertebrata</taxon>
        <taxon>Euteleostomi</taxon>
        <taxon>Archelosauria</taxon>
        <taxon>Archosauria</taxon>
        <taxon>Dinosauria</taxon>
        <taxon>Saurischia</taxon>
        <taxon>Theropoda</taxon>
        <taxon>Coelurosauria</taxon>
        <taxon>Aves</taxon>
        <taxon>Neognathae</taxon>
        <taxon>Neoaves</taxon>
        <taxon>Telluraves</taxon>
        <taxon>Australaves</taxon>
        <taxon>Passeriformes</taxon>
        <taxon>Muscicapidae</taxon>
        <taxon>Cercotrichas</taxon>
    </lineage>
</organism>
<dbReference type="AlphaFoldDB" id="A0A851RNT3"/>
<keyword evidence="4" id="KW-1185">Reference proteome</keyword>
<dbReference type="InterPro" id="IPR036236">
    <property type="entry name" value="Znf_C2H2_sf"/>
</dbReference>
<evidence type="ECO:0000256" key="1">
    <source>
        <dbReference type="PROSITE-ProRule" id="PRU00042"/>
    </source>
</evidence>